<evidence type="ECO:0000313" key="2">
    <source>
        <dbReference type="EMBL" id="CAK9022338.1"/>
    </source>
</evidence>
<protein>
    <submittedName>
        <fullName evidence="2">Uncharacterized protein</fullName>
    </submittedName>
</protein>
<evidence type="ECO:0000256" key="1">
    <source>
        <dbReference type="SAM" id="MobiDB-lite"/>
    </source>
</evidence>
<reference evidence="2 3" key="1">
    <citation type="submission" date="2024-02" db="EMBL/GenBank/DDBJ databases">
        <authorList>
            <person name="Chen Y."/>
            <person name="Shah S."/>
            <person name="Dougan E. K."/>
            <person name="Thang M."/>
            <person name="Chan C."/>
        </authorList>
    </citation>
    <scope>NUCLEOTIDE SEQUENCE [LARGE SCALE GENOMIC DNA]</scope>
</reference>
<comment type="caution">
    <text evidence="2">The sequence shown here is derived from an EMBL/GenBank/DDBJ whole genome shotgun (WGS) entry which is preliminary data.</text>
</comment>
<gene>
    <name evidence="2" type="ORF">CCMP2556_LOCUS14790</name>
</gene>
<sequence>MSPWKTWAAWPQGSTDELQRLVGMAQAELRKRGSDSELGTELGAGPEASDTIGHQEGMASNGTEDALTGRLDRSASYAGSDAAGCGYSKYYGNSPKELCFCKLAGNSGCASKKCTCPQGCGRNVVWESSESVTFKNRARANGCHPSTVLLTAPKAYYGTPADLKKCGNAVSVIEMLLRDSWNMYQSRVSRGSMNQCFHGSHTASVKYLHLQSFCSYASFHAMPNNNHAVGVCVKMRNINEASSLARLPRDTFDHARLALMSVDRGDEGHKDLSECEICRQLSKSNPRLLLPAPSRGDPADLLNVQVEEYNIWTPPLWTPLSSPRSPRRGTHWSASSQRTARLKDGNALSVIAAQDALIEGLLARCQRLEVLAARQRRELARAVRPRSATALRSFKPKETKTERAAAGIAQKVLCKEYQHPLRSPPTTWPRTRARSRPETCRRGSTGSIRAA</sequence>
<dbReference type="Proteomes" id="UP001642484">
    <property type="component" value="Unassembled WGS sequence"/>
</dbReference>
<keyword evidence="3" id="KW-1185">Reference proteome</keyword>
<feature type="compositionally biased region" description="Polar residues" evidence="1">
    <location>
        <begin position="442"/>
        <end position="451"/>
    </location>
</feature>
<organism evidence="2 3">
    <name type="scientific">Durusdinium trenchii</name>
    <dbReference type="NCBI Taxonomy" id="1381693"/>
    <lineage>
        <taxon>Eukaryota</taxon>
        <taxon>Sar</taxon>
        <taxon>Alveolata</taxon>
        <taxon>Dinophyceae</taxon>
        <taxon>Suessiales</taxon>
        <taxon>Symbiodiniaceae</taxon>
        <taxon>Durusdinium</taxon>
    </lineage>
</organism>
<dbReference type="EMBL" id="CAXAMN010007668">
    <property type="protein sequence ID" value="CAK9022338.1"/>
    <property type="molecule type" value="Genomic_DNA"/>
</dbReference>
<feature type="region of interest" description="Disordered" evidence="1">
    <location>
        <begin position="416"/>
        <end position="451"/>
    </location>
</feature>
<proteinExistence type="predicted"/>
<accession>A0ABP0K7V5</accession>
<name>A0ABP0K7V5_9DINO</name>
<evidence type="ECO:0000313" key="3">
    <source>
        <dbReference type="Proteomes" id="UP001642484"/>
    </source>
</evidence>
<feature type="region of interest" description="Disordered" evidence="1">
    <location>
        <begin position="30"/>
        <end position="63"/>
    </location>
</feature>